<evidence type="ECO:0000313" key="3">
    <source>
        <dbReference type="RefSeq" id="XP_030988222.1"/>
    </source>
</evidence>
<reference evidence="3" key="3">
    <citation type="submission" date="2025-08" db="UniProtKB">
        <authorList>
            <consortium name="RefSeq"/>
        </authorList>
    </citation>
    <scope>IDENTIFICATION</scope>
    <source>
        <strain evidence="3">NI907</strain>
    </source>
</reference>
<dbReference type="RefSeq" id="XP_030988222.1">
    <property type="nucleotide sequence ID" value="XM_031121336.1"/>
</dbReference>
<reference evidence="3" key="1">
    <citation type="journal article" date="2019" name="Mol. Biol. Evol.">
        <title>Blast fungal genomes show frequent chromosomal changes, gene gains and losses, and effector gene turnover.</title>
        <authorList>
            <person name="Gomez Luciano L.B."/>
            <person name="Jason Tsai I."/>
            <person name="Chuma I."/>
            <person name="Tosa Y."/>
            <person name="Chen Y.H."/>
            <person name="Li J.Y."/>
            <person name="Li M.Y."/>
            <person name="Jade Lu M.Y."/>
            <person name="Nakayashiki H."/>
            <person name="Li W.H."/>
        </authorList>
    </citation>
    <scope>NUCLEOTIDE SEQUENCE</scope>
    <source>
        <strain evidence="3">NI907</strain>
    </source>
</reference>
<dbReference type="Proteomes" id="UP000515153">
    <property type="component" value="Unplaced"/>
</dbReference>
<dbReference type="GeneID" id="41956250"/>
<reference evidence="3" key="2">
    <citation type="submission" date="2019-10" db="EMBL/GenBank/DDBJ databases">
        <authorList>
            <consortium name="NCBI Genome Project"/>
        </authorList>
    </citation>
    <scope>NUCLEOTIDE SEQUENCE</scope>
    <source>
        <strain evidence="3">NI907</strain>
    </source>
</reference>
<protein>
    <submittedName>
        <fullName evidence="3">Uncharacterized protein</fullName>
    </submittedName>
</protein>
<name>A0A6P8BMH1_PYRGI</name>
<sequence>MSAEFAIESWITSTRDDECTIIVRSPGAVFFYLGWIPLELEAAPVLLADFYESLKILKSPTEYDNAEDDVDTDVYDAKNAEAEKLAKPFHEVISSLAPNPPKPPFTLHQWLNPE</sequence>
<proteinExistence type="predicted"/>
<dbReference type="KEGG" id="pgri:PgNI_01263"/>
<accession>A0A6P8BMH1</accession>
<evidence type="ECO:0000313" key="2">
    <source>
        <dbReference type="Proteomes" id="UP000515153"/>
    </source>
</evidence>
<feature type="region of interest" description="Disordered" evidence="1">
    <location>
        <begin position="95"/>
        <end position="114"/>
    </location>
</feature>
<organism evidence="2 3">
    <name type="scientific">Pyricularia grisea</name>
    <name type="common">Crabgrass-specific blast fungus</name>
    <name type="synonym">Magnaporthe grisea</name>
    <dbReference type="NCBI Taxonomy" id="148305"/>
    <lineage>
        <taxon>Eukaryota</taxon>
        <taxon>Fungi</taxon>
        <taxon>Dikarya</taxon>
        <taxon>Ascomycota</taxon>
        <taxon>Pezizomycotina</taxon>
        <taxon>Sordariomycetes</taxon>
        <taxon>Sordariomycetidae</taxon>
        <taxon>Magnaporthales</taxon>
        <taxon>Pyriculariaceae</taxon>
        <taxon>Pyricularia</taxon>
    </lineage>
</organism>
<gene>
    <name evidence="3" type="ORF">PgNI_01263</name>
</gene>
<evidence type="ECO:0000256" key="1">
    <source>
        <dbReference type="SAM" id="MobiDB-lite"/>
    </source>
</evidence>
<dbReference type="AlphaFoldDB" id="A0A6P8BMH1"/>
<keyword evidence="2" id="KW-1185">Reference proteome</keyword>